<dbReference type="OrthoDB" id="3563554at2759"/>
<accession>A0A420HM17</accession>
<dbReference type="PANTHER" id="PTHR37984:SF5">
    <property type="entry name" value="PROTEIN NYNRIN-LIKE"/>
    <property type="match status" value="1"/>
</dbReference>
<organism evidence="2 3">
    <name type="scientific">Golovinomyces cichoracearum</name>
    <dbReference type="NCBI Taxonomy" id="62708"/>
    <lineage>
        <taxon>Eukaryota</taxon>
        <taxon>Fungi</taxon>
        <taxon>Dikarya</taxon>
        <taxon>Ascomycota</taxon>
        <taxon>Pezizomycotina</taxon>
        <taxon>Leotiomycetes</taxon>
        <taxon>Erysiphales</taxon>
        <taxon>Erysiphaceae</taxon>
        <taxon>Golovinomyces</taxon>
    </lineage>
</organism>
<feature type="non-terminal residue" evidence="2">
    <location>
        <position position="282"/>
    </location>
</feature>
<evidence type="ECO:0000313" key="3">
    <source>
        <dbReference type="Proteomes" id="UP000285405"/>
    </source>
</evidence>
<name>A0A420HM17_9PEZI</name>
<evidence type="ECO:0000313" key="2">
    <source>
        <dbReference type="EMBL" id="RKF58463.1"/>
    </source>
</evidence>
<feature type="domain" description="Integrase zinc-binding" evidence="1">
    <location>
        <begin position="218"/>
        <end position="270"/>
    </location>
</feature>
<dbReference type="PANTHER" id="PTHR37984">
    <property type="entry name" value="PROTEIN CBG26694"/>
    <property type="match status" value="1"/>
</dbReference>
<dbReference type="Gene3D" id="1.10.340.70">
    <property type="match status" value="1"/>
</dbReference>
<evidence type="ECO:0000259" key="1">
    <source>
        <dbReference type="Pfam" id="PF17921"/>
    </source>
</evidence>
<proteinExistence type="predicted"/>
<dbReference type="Proteomes" id="UP000285405">
    <property type="component" value="Unassembled WGS sequence"/>
</dbReference>
<dbReference type="EMBL" id="MCBR01018281">
    <property type="protein sequence ID" value="RKF58463.1"/>
    <property type="molecule type" value="Genomic_DNA"/>
</dbReference>
<comment type="caution">
    <text evidence="2">The sequence shown here is derived from an EMBL/GenBank/DDBJ whole genome shotgun (WGS) entry which is preliminary data.</text>
</comment>
<protein>
    <recommendedName>
        <fullName evidence="1">Integrase zinc-binding domain-containing protein</fullName>
    </recommendedName>
</protein>
<dbReference type="AlphaFoldDB" id="A0A420HM17"/>
<dbReference type="InterPro" id="IPR041588">
    <property type="entry name" value="Integrase_H2C2"/>
</dbReference>
<reference evidence="2 3" key="1">
    <citation type="journal article" date="2018" name="BMC Genomics">
        <title>Comparative genome analyses reveal sequence features reflecting distinct modes of host-adaptation between dicot and monocot powdery mildew.</title>
        <authorList>
            <person name="Wu Y."/>
            <person name="Ma X."/>
            <person name="Pan Z."/>
            <person name="Kale S.D."/>
            <person name="Song Y."/>
            <person name="King H."/>
            <person name="Zhang Q."/>
            <person name="Presley C."/>
            <person name="Deng X."/>
            <person name="Wei C.I."/>
            <person name="Xiao S."/>
        </authorList>
    </citation>
    <scope>NUCLEOTIDE SEQUENCE [LARGE SCALE GENOMIC DNA]</scope>
    <source>
        <strain evidence="2">UCSC1</strain>
    </source>
</reference>
<dbReference type="Pfam" id="PF17921">
    <property type="entry name" value="Integrase_H2C2"/>
    <property type="match status" value="1"/>
</dbReference>
<dbReference type="InterPro" id="IPR050951">
    <property type="entry name" value="Retrovirus_Pol_polyprotein"/>
</dbReference>
<sequence length="282" mass="32039">MLRAPVVSKVLTDHKPLTFFLKSSFLDGIYARWASELRDLNIEIEWIPGERNVVADSLSRTIFPDDNGEIPLIEGLGQLVESEEGEPEWKWKDGKDGYGELLKYVGRPVCDAELEKVFTSNGNGTEIRNVVDRKLINRELLINLSQQAGTAQGLPQQSYLKDDWYKDVAKYMIIGKRPTSAVTKIQVAAFLRKTSRYVSLPEGIVYVNVRVKHKLCIQKSEVADMFVEAHDKSGHFGVTITMKKLKPYYWPNLAKDMRDYFQDCLICASHGTANQPITRARV</sequence>
<gene>
    <name evidence="2" type="ORF">GcC1_182057</name>
</gene>